<comment type="pathway">
    <text evidence="2">Carbohydrate biosynthesis; dTDP-L-rhamnose biosynthesis.</text>
</comment>
<dbReference type="CDD" id="cd05254">
    <property type="entry name" value="dTDP_HR_like_SDR_e"/>
    <property type="match status" value="1"/>
</dbReference>
<dbReference type="InterPro" id="IPR029903">
    <property type="entry name" value="RmlD-like-bd"/>
</dbReference>
<dbReference type="STRING" id="29364.SAMN04487772_103185"/>
<dbReference type="PANTHER" id="PTHR10491">
    <property type="entry name" value="DTDP-4-DEHYDRORHAMNOSE REDUCTASE"/>
    <property type="match status" value="1"/>
</dbReference>
<dbReference type="Gene3D" id="3.40.50.720">
    <property type="entry name" value="NAD(P)-binding Rossmann-like Domain"/>
    <property type="match status" value="1"/>
</dbReference>
<dbReference type="EMBL" id="FOHN01000003">
    <property type="protein sequence ID" value="SES80435.1"/>
    <property type="molecule type" value="Genomic_DNA"/>
</dbReference>
<reference evidence="4 5" key="1">
    <citation type="submission" date="2016-10" db="EMBL/GenBank/DDBJ databases">
        <authorList>
            <person name="de Groot N.N."/>
        </authorList>
    </citation>
    <scope>NUCLEOTIDE SEQUENCE [LARGE SCALE GENOMIC DNA]</scope>
    <source>
        <strain evidence="4 5">DSM 1801</strain>
    </source>
</reference>
<evidence type="ECO:0000259" key="3">
    <source>
        <dbReference type="Pfam" id="PF04321"/>
    </source>
</evidence>
<organism evidence="4 5">
    <name type="scientific">[Clostridium] polysaccharolyticum</name>
    <dbReference type="NCBI Taxonomy" id="29364"/>
    <lineage>
        <taxon>Bacteria</taxon>
        <taxon>Bacillati</taxon>
        <taxon>Bacillota</taxon>
        <taxon>Clostridia</taxon>
        <taxon>Lachnospirales</taxon>
        <taxon>Lachnospiraceae</taxon>
    </lineage>
</organism>
<dbReference type="SUPFAM" id="SSF51735">
    <property type="entry name" value="NAD(P)-binding Rossmann-fold domains"/>
    <property type="match status" value="1"/>
</dbReference>
<evidence type="ECO:0000256" key="2">
    <source>
        <dbReference type="RuleBase" id="RU364082"/>
    </source>
</evidence>
<dbReference type="Gene3D" id="3.90.25.10">
    <property type="entry name" value="UDP-galactose 4-epimerase, domain 1"/>
    <property type="match status" value="1"/>
</dbReference>
<evidence type="ECO:0000313" key="5">
    <source>
        <dbReference type="Proteomes" id="UP000199800"/>
    </source>
</evidence>
<dbReference type="InterPro" id="IPR005913">
    <property type="entry name" value="dTDP_dehydrorham_reduct"/>
</dbReference>
<evidence type="ECO:0000256" key="1">
    <source>
        <dbReference type="ARBA" id="ARBA00010944"/>
    </source>
</evidence>
<keyword evidence="5" id="KW-1185">Reference proteome</keyword>
<proteinExistence type="inferred from homology"/>
<keyword evidence="2" id="KW-0560">Oxidoreductase</keyword>
<comment type="similarity">
    <text evidence="1 2">Belongs to the dTDP-4-dehydrorhamnose reductase family.</text>
</comment>
<dbReference type="EC" id="1.1.1.133" evidence="2"/>
<accession>A0A1H9ZFR0</accession>
<protein>
    <recommendedName>
        <fullName evidence="2">dTDP-4-dehydrorhamnose reductase</fullName>
        <ecNumber evidence="2">1.1.1.133</ecNumber>
    </recommendedName>
</protein>
<name>A0A1H9ZFR0_9FIRM</name>
<gene>
    <name evidence="4" type="ORF">SAMN04487772_103185</name>
</gene>
<dbReference type="NCBIfam" id="TIGR01214">
    <property type="entry name" value="rmlD"/>
    <property type="match status" value="1"/>
</dbReference>
<sequence length="296" mass="33300">MKVMLTGANGQLGRALQELLQQEPEVTVFATASKTSALEAPFPVTVLDITDKEAVRSVVLEEAPDIIINCAAYTKVDQCETDEENAAKVNEDGPRYLARAAKLVDAKLVQVSTDYVFDGKSEKPYVETDETNPVSAYGRTKLAGEKAVMEEWDKVFIVRTAWLYGDGKNFVKTMLNLSKTHKELSVVMDQHGTPTTAIELAKMIWFIAQTSRYGIYHGTCEGSTTWYEFAKEIFNVFGKTVLVHPVTSKEYNAAANRPEYSVLCNCRLNKETDYRMKEWKEALQDYAEWFQKKGGK</sequence>
<dbReference type="GO" id="GO:0019305">
    <property type="term" value="P:dTDP-rhamnose biosynthetic process"/>
    <property type="evidence" value="ECO:0007669"/>
    <property type="project" value="UniProtKB-UniPathway"/>
</dbReference>
<dbReference type="AlphaFoldDB" id="A0A1H9ZFR0"/>
<dbReference type="UniPathway" id="UPA00124"/>
<dbReference type="PANTHER" id="PTHR10491:SF4">
    <property type="entry name" value="METHIONINE ADENOSYLTRANSFERASE 2 SUBUNIT BETA"/>
    <property type="match status" value="1"/>
</dbReference>
<dbReference type="InterPro" id="IPR036291">
    <property type="entry name" value="NAD(P)-bd_dom_sf"/>
</dbReference>
<dbReference type="Proteomes" id="UP000199800">
    <property type="component" value="Unassembled WGS sequence"/>
</dbReference>
<dbReference type="FunFam" id="3.40.50.720:FF:000159">
    <property type="entry name" value="dTDP-4-dehydrorhamnose reductase"/>
    <property type="match status" value="1"/>
</dbReference>
<evidence type="ECO:0000313" key="4">
    <source>
        <dbReference type="EMBL" id="SES80435.1"/>
    </source>
</evidence>
<keyword evidence="2" id="KW-0521">NADP</keyword>
<dbReference type="Pfam" id="PF04321">
    <property type="entry name" value="RmlD_sub_bind"/>
    <property type="match status" value="1"/>
</dbReference>
<dbReference type="GO" id="GO:0008831">
    <property type="term" value="F:dTDP-4-dehydrorhamnose reductase activity"/>
    <property type="evidence" value="ECO:0007669"/>
    <property type="project" value="UniProtKB-EC"/>
</dbReference>
<comment type="function">
    <text evidence="2">Catalyzes the reduction of dTDP-6-deoxy-L-lyxo-4-hexulose to yield dTDP-L-rhamnose.</text>
</comment>
<dbReference type="GO" id="GO:0005829">
    <property type="term" value="C:cytosol"/>
    <property type="evidence" value="ECO:0007669"/>
    <property type="project" value="TreeGrafter"/>
</dbReference>
<feature type="domain" description="RmlD-like substrate binding" evidence="3">
    <location>
        <begin position="1"/>
        <end position="288"/>
    </location>
</feature>